<dbReference type="RefSeq" id="WP_179509641.1">
    <property type="nucleotide sequence ID" value="NZ_JACCBY010000004.1"/>
</dbReference>
<comment type="caution">
    <text evidence="1">The sequence shown here is derived from an EMBL/GenBank/DDBJ whole genome shotgun (WGS) entry which is preliminary data.</text>
</comment>
<evidence type="ECO:0000313" key="2">
    <source>
        <dbReference type="Proteomes" id="UP000517753"/>
    </source>
</evidence>
<organism evidence="1 2">
    <name type="scientific">Sphingomonas melonis</name>
    <dbReference type="NCBI Taxonomy" id="152682"/>
    <lineage>
        <taxon>Bacteria</taxon>
        <taxon>Pseudomonadati</taxon>
        <taxon>Pseudomonadota</taxon>
        <taxon>Alphaproteobacteria</taxon>
        <taxon>Sphingomonadales</taxon>
        <taxon>Sphingomonadaceae</taxon>
        <taxon>Sphingomonas</taxon>
    </lineage>
</organism>
<accession>A0A7Y9FQ19</accession>
<protein>
    <submittedName>
        <fullName evidence="1">Uncharacterized protein</fullName>
    </submittedName>
</protein>
<evidence type="ECO:0000313" key="1">
    <source>
        <dbReference type="EMBL" id="NYD91228.1"/>
    </source>
</evidence>
<reference evidence="1 2" key="1">
    <citation type="submission" date="2020-08" db="EMBL/GenBank/DDBJ databases">
        <title>The Agave Microbiome: Exploring the role of microbial communities in plant adaptations to desert environments.</title>
        <authorList>
            <person name="Partida-Martinez L.P."/>
        </authorList>
    </citation>
    <scope>NUCLEOTIDE SEQUENCE [LARGE SCALE GENOMIC DNA]</scope>
    <source>
        <strain evidence="1 2">AS2.3</strain>
    </source>
</reference>
<dbReference type="AlphaFoldDB" id="A0A7Y9FQ19"/>
<name>A0A7Y9FQ19_9SPHN</name>
<gene>
    <name evidence="1" type="ORF">HD841_003035</name>
</gene>
<sequence length="365" mass="38129">MAALDLLSLAYALGQCDSAMRFSDPEHRAIDALAIVAEAWRAYRRDAGAGETGVAHAATFDDDAVLLTHDPRRDAVLLWLADHASPAIAAAAATLAKMVDARRPFAPDALALLDAAQAALARPPGPGALAFVLELDTMPVEHPLRMTRPVIGAIDALLADPAFAEALGHDALLDLPGGPLPHYVAAAPSGCWALNLAMLCGPGGSAPLLPGCVPRAAFRLDVTTEERASALVAHWTRTAQASLERLHRIDRRYARGLAALAGRSRNARARDAWGLIVGLGTVRRIHVARALRLSRAGADIQAHALAEAGLVSLVPGGRIQPAPHRPMPVADALDDGPLGQARADVDASLAAIDRLLARTAAAPVR</sequence>
<keyword evidence="2" id="KW-1185">Reference proteome</keyword>
<dbReference type="Proteomes" id="UP000517753">
    <property type="component" value="Unassembled WGS sequence"/>
</dbReference>
<dbReference type="EMBL" id="JACCBY010000004">
    <property type="protein sequence ID" value="NYD91228.1"/>
    <property type="molecule type" value="Genomic_DNA"/>
</dbReference>
<proteinExistence type="predicted"/>